<sequence>MEVNIEVVGKGMQYEVGVA</sequence>
<dbReference type="Proteomes" id="UP000634136">
    <property type="component" value="Unassembled WGS sequence"/>
</dbReference>
<keyword evidence="2" id="KW-1185">Reference proteome</keyword>
<reference evidence="1" key="1">
    <citation type="submission" date="2020-09" db="EMBL/GenBank/DDBJ databases">
        <title>Genome-Enabled Discovery of Anthraquinone Biosynthesis in Senna tora.</title>
        <authorList>
            <person name="Kang S.-H."/>
            <person name="Pandey R.P."/>
            <person name="Lee C.-M."/>
            <person name="Sim J.-S."/>
            <person name="Jeong J.-T."/>
            <person name="Choi B.-S."/>
            <person name="Jung M."/>
            <person name="Ginzburg D."/>
            <person name="Zhao K."/>
            <person name="Won S.Y."/>
            <person name="Oh T.-J."/>
            <person name="Yu Y."/>
            <person name="Kim N.-H."/>
            <person name="Lee O.R."/>
            <person name="Lee T.-H."/>
            <person name="Bashyal P."/>
            <person name="Kim T.-S."/>
            <person name="Lee W.-H."/>
            <person name="Kawkins C."/>
            <person name="Kim C.-K."/>
            <person name="Kim J.S."/>
            <person name="Ahn B.O."/>
            <person name="Rhee S.Y."/>
            <person name="Sohng J.K."/>
        </authorList>
    </citation>
    <scope>NUCLEOTIDE SEQUENCE</scope>
    <source>
        <tissue evidence="1">Leaf</tissue>
    </source>
</reference>
<dbReference type="EMBL" id="JAAIUW010000009">
    <property type="protein sequence ID" value="KAF7817005.1"/>
    <property type="molecule type" value="Genomic_DNA"/>
</dbReference>
<name>A0A834T8F3_9FABA</name>
<proteinExistence type="predicted"/>
<comment type="caution">
    <text evidence="1">The sequence shown here is derived from an EMBL/GenBank/DDBJ whole genome shotgun (WGS) entry which is preliminary data.</text>
</comment>
<evidence type="ECO:0000313" key="1">
    <source>
        <dbReference type="EMBL" id="KAF7817005.1"/>
    </source>
</evidence>
<accession>A0A834T8F3</accession>
<organism evidence="1 2">
    <name type="scientific">Senna tora</name>
    <dbReference type="NCBI Taxonomy" id="362788"/>
    <lineage>
        <taxon>Eukaryota</taxon>
        <taxon>Viridiplantae</taxon>
        <taxon>Streptophyta</taxon>
        <taxon>Embryophyta</taxon>
        <taxon>Tracheophyta</taxon>
        <taxon>Spermatophyta</taxon>
        <taxon>Magnoliopsida</taxon>
        <taxon>eudicotyledons</taxon>
        <taxon>Gunneridae</taxon>
        <taxon>Pentapetalae</taxon>
        <taxon>rosids</taxon>
        <taxon>fabids</taxon>
        <taxon>Fabales</taxon>
        <taxon>Fabaceae</taxon>
        <taxon>Caesalpinioideae</taxon>
        <taxon>Cassia clade</taxon>
        <taxon>Senna</taxon>
    </lineage>
</organism>
<protein>
    <submittedName>
        <fullName evidence="1">Uncharacterized protein</fullName>
    </submittedName>
</protein>
<gene>
    <name evidence="1" type="ORF">G2W53_030974</name>
</gene>
<evidence type="ECO:0000313" key="2">
    <source>
        <dbReference type="Proteomes" id="UP000634136"/>
    </source>
</evidence>
<dbReference type="AlphaFoldDB" id="A0A834T8F3"/>